<keyword evidence="10" id="KW-1185">Reference proteome</keyword>
<proteinExistence type="inferred from homology"/>
<evidence type="ECO:0000313" key="10">
    <source>
        <dbReference type="Proteomes" id="UP001165079"/>
    </source>
</evidence>
<gene>
    <name evidence="9" type="ORF">Afil01_60480</name>
</gene>
<dbReference type="EMBL" id="BSTX01000005">
    <property type="protein sequence ID" value="GLZ81241.1"/>
    <property type="molecule type" value="Genomic_DNA"/>
</dbReference>
<keyword evidence="5 7" id="KW-1133">Transmembrane helix</keyword>
<organism evidence="9 10">
    <name type="scientific">Actinorhabdospora filicis</name>
    <dbReference type="NCBI Taxonomy" id="1785913"/>
    <lineage>
        <taxon>Bacteria</taxon>
        <taxon>Bacillati</taxon>
        <taxon>Actinomycetota</taxon>
        <taxon>Actinomycetes</taxon>
        <taxon>Micromonosporales</taxon>
        <taxon>Micromonosporaceae</taxon>
        <taxon>Actinorhabdospora</taxon>
    </lineage>
</organism>
<feature type="domain" description="Peptidase S54 rhomboid" evidence="8">
    <location>
        <begin position="101"/>
        <end position="231"/>
    </location>
</feature>
<evidence type="ECO:0000313" key="9">
    <source>
        <dbReference type="EMBL" id="GLZ81241.1"/>
    </source>
</evidence>
<evidence type="ECO:0000256" key="2">
    <source>
        <dbReference type="ARBA" id="ARBA00009045"/>
    </source>
</evidence>
<keyword evidence="4" id="KW-0378">Hydrolase</keyword>
<sequence length="273" mass="28942">MHEAAVGFQCPECVAEGRRTVRQTKGHFGGGVVGRREYVTYALVAINVAVFLLDAVLTKGRSLGGFGIGGGSGYSPAQLWGGVIAPSFTQDGQLYTGVMDGGWYRLLTSGFVHYGVLHLLMNMFALWFVGRGMERTIGHVRFAALYLVSGLGGAVAVYLFSDPRSVTVGASGAIFGLFGALVFVNRRLGRELQGVIAIIAINVIFSFSVSGISIAGHLGGLVTGALLALGIAYAPRKYRIPVQVGTFVLVLAVLAVLVVMRTNYLEIHPELFG</sequence>
<feature type="transmembrane region" description="Helical" evidence="7">
    <location>
        <begin position="166"/>
        <end position="184"/>
    </location>
</feature>
<dbReference type="InterPro" id="IPR022764">
    <property type="entry name" value="Peptidase_S54_rhomboid_dom"/>
</dbReference>
<evidence type="ECO:0000256" key="7">
    <source>
        <dbReference type="SAM" id="Phobius"/>
    </source>
</evidence>
<dbReference type="PANTHER" id="PTHR43731:SF14">
    <property type="entry name" value="PRESENILIN-ASSOCIATED RHOMBOID-LIKE PROTEIN, MITOCHONDRIAL"/>
    <property type="match status" value="1"/>
</dbReference>
<feature type="transmembrane region" description="Helical" evidence="7">
    <location>
        <begin position="142"/>
        <end position="160"/>
    </location>
</feature>
<dbReference type="InterPro" id="IPR035952">
    <property type="entry name" value="Rhomboid-like_sf"/>
</dbReference>
<comment type="similarity">
    <text evidence="2">Belongs to the peptidase S54 family.</text>
</comment>
<feature type="transmembrane region" description="Helical" evidence="7">
    <location>
        <begin position="191"/>
        <end position="208"/>
    </location>
</feature>
<dbReference type="Gene3D" id="1.20.1540.10">
    <property type="entry name" value="Rhomboid-like"/>
    <property type="match status" value="1"/>
</dbReference>
<comment type="caution">
    <text evidence="9">The sequence shown here is derived from an EMBL/GenBank/DDBJ whole genome shotgun (WGS) entry which is preliminary data.</text>
</comment>
<dbReference type="PANTHER" id="PTHR43731">
    <property type="entry name" value="RHOMBOID PROTEASE"/>
    <property type="match status" value="1"/>
</dbReference>
<evidence type="ECO:0000256" key="6">
    <source>
        <dbReference type="ARBA" id="ARBA00023136"/>
    </source>
</evidence>
<dbReference type="Proteomes" id="UP001165079">
    <property type="component" value="Unassembled WGS sequence"/>
</dbReference>
<evidence type="ECO:0000256" key="4">
    <source>
        <dbReference type="ARBA" id="ARBA00022801"/>
    </source>
</evidence>
<evidence type="ECO:0000256" key="3">
    <source>
        <dbReference type="ARBA" id="ARBA00022692"/>
    </source>
</evidence>
<evidence type="ECO:0000256" key="5">
    <source>
        <dbReference type="ARBA" id="ARBA00022989"/>
    </source>
</evidence>
<feature type="transmembrane region" description="Helical" evidence="7">
    <location>
        <begin position="214"/>
        <end position="234"/>
    </location>
</feature>
<keyword evidence="9" id="KW-0645">Protease</keyword>
<comment type="subcellular location">
    <subcellularLocation>
        <location evidence="1">Membrane</location>
        <topology evidence="1">Multi-pass membrane protein</topology>
    </subcellularLocation>
</comment>
<dbReference type="GO" id="GO:0004252">
    <property type="term" value="F:serine-type endopeptidase activity"/>
    <property type="evidence" value="ECO:0007669"/>
    <property type="project" value="InterPro"/>
</dbReference>
<evidence type="ECO:0000259" key="8">
    <source>
        <dbReference type="Pfam" id="PF01694"/>
    </source>
</evidence>
<evidence type="ECO:0000256" key="1">
    <source>
        <dbReference type="ARBA" id="ARBA00004141"/>
    </source>
</evidence>
<feature type="transmembrane region" description="Helical" evidence="7">
    <location>
        <begin position="38"/>
        <end position="57"/>
    </location>
</feature>
<feature type="transmembrane region" description="Helical" evidence="7">
    <location>
        <begin position="111"/>
        <end position="130"/>
    </location>
</feature>
<dbReference type="GO" id="GO:0006508">
    <property type="term" value="P:proteolysis"/>
    <property type="evidence" value="ECO:0007669"/>
    <property type="project" value="UniProtKB-KW"/>
</dbReference>
<dbReference type="Pfam" id="PF01694">
    <property type="entry name" value="Rhomboid"/>
    <property type="match status" value="1"/>
</dbReference>
<protein>
    <submittedName>
        <fullName evidence="9">Rhomboid family intramembrane serine protease</fullName>
    </submittedName>
</protein>
<dbReference type="SUPFAM" id="SSF144091">
    <property type="entry name" value="Rhomboid-like"/>
    <property type="match status" value="1"/>
</dbReference>
<keyword evidence="3 7" id="KW-0812">Transmembrane</keyword>
<name>A0A9W6SRV4_9ACTN</name>
<keyword evidence="6 7" id="KW-0472">Membrane</keyword>
<dbReference type="InterPro" id="IPR050925">
    <property type="entry name" value="Rhomboid_protease_S54"/>
</dbReference>
<accession>A0A9W6SRV4</accession>
<dbReference type="GO" id="GO:0016020">
    <property type="term" value="C:membrane"/>
    <property type="evidence" value="ECO:0007669"/>
    <property type="project" value="UniProtKB-SubCell"/>
</dbReference>
<dbReference type="AlphaFoldDB" id="A0A9W6SRV4"/>
<feature type="transmembrane region" description="Helical" evidence="7">
    <location>
        <begin position="246"/>
        <end position="264"/>
    </location>
</feature>
<reference evidence="9" key="1">
    <citation type="submission" date="2023-03" db="EMBL/GenBank/DDBJ databases">
        <title>Actinorhabdospora filicis NBRC 111898.</title>
        <authorList>
            <person name="Ichikawa N."/>
            <person name="Sato H."/>
            <person name="Tonouchi N."/>
        </authorList>
    </citation>
    <scope>NUCLEOTIDE SEQUENCE</scope>
    <source>
        <strain evidence="9">NBRC 111898</strain>
    </source>
</reference>